<evidence type="ECO:0000256" key="2">
    <source>
        <dbReference type="ARBA" id="ARBA00022692"/>
    </source>
</evidence>
<keyword evidence="3 5" id="KW-1133">Transmembrane helix</keyword>
<evidence type="ECO:0000256" key="4">
    <source>
        <dbReference type="ARBA" id="ARBA00023136"/>
    </source>
</evidence>
<comment type="caution">
    <text evidence="6">The sequence shown here is derived from an EMBL/GenBank/DDBJ whole genome shotgun (WGS) entry which is preliminary data.</text>
</comment>
<accession>A0ABR9ZXW0</accession>
<gene>
    <name evidence="6" type="ORF">ISU02_19595</name>
</gene>
<sequence length="90" mass="10135">MTTVIGLVAAFLSTISFLPQAIKVVTTKKTDGISLVMYAIFTMGVLLWALYGFMTMQLPVIIANVITLVFAVIILFYTWQNVMKEKRRTK</sequence>
<evidence type="ECO:0000256" key="3">
    <source>
        <dbReference type="ARBA" id="ARBA00022989"/>
    </source>
</evidence>
<organism evidence="6 7">
    <name type="scientific">Fusibacter ferrireducens</name>
    <dbReference type="NCBI Taxonomy" id="2785058"/>
    <lineage>
        <taxon>Bacteria</taxon>
        <taxon>Bacillati</taxon>
        <taxon>Bacillota</taxon>
        <taxon>Clostridia</taxon>
        <taxon>Eubacteriales</taxon>
        <taxon>Eubacteriales Family XII. Incertae Sedis</taxon>
        <taxon>Fusibacter</taxon>
    </lineage>
</organism>
<dbReference type="RefSeq" id="WP_194703539.1">
    <property type="nucleotide sequence ID" value="NZ_JADKNH010000014.1"/>
</dbReference>
<keyword evidence="4 5" id="KW-0472">Membrane</keyword>
<dbReference type="NCBIfam" id="NF037968">
    <property type="entry name" value="SemiSWEET_2"/>
    <property type="match status" value="1"/>
</dbReference>
<proteinExistence type="predicted"/>
<feature type="transmembrane region" description="Helical" evidence="5">
    <location>
        <begin position="33"/>
        <end position="51"/>
    </location>
</feature>
<dbReference type="Pfam" id="PF04193">
    <property type="entry name" value="PQ-loop"/>
    <property type="match status" value="1"/>
</dbReference>
<keyword evidence="6" id="KW-0813">Transport</keyword>
<keyword evidence="6" id="KW-0762">Sugar transport</keyword>
<dbReference type="Gene3D" id="1.20.1280.290">
    <property type="match status" value="1"/>
</dbReference>
<name>A0ABR9ZXW0_9FIRM</name>
<dbReference type="EMBL" id="JADKNH010000014">
    <property type="protein sequence ID" value="MBF4695303.1"/>
    <property type="molecule type" value="Genomic_DNA"/>
</dbReference>
<evidence type="ECO:0000256" key="1">
    <source>
        <dbReference type="ARBA" id="ARBA00004141"/>
    </source>
</evidence>
<comment type="subcellular location">
    <subcellularLocation>
        <location evidence="1">Membrane</location>
        <topology evidence="1">Multi-pass membrane protein</topology>
    </subcellularLocation>
</comment>
<keyword evidence="2 5" id="KW-0812">Transmembrane</keyword>
<protein>
    <submittedName>
        <fullName evidence="6">SemiSWEET family sugar transporter</fullName>
    </submittedName>
</protein>
<evidence type="ECO:0000313" key="7">
    <source>
        <dbReference type="Proteomes" id="UP000614200"/>
    </source>
</evidence>
<reference evidence="6 7" key="1">
    <citation type="submission" date="2020-11" db="EMBL/GenBank/DDBJ databases">
        <title>Fusibacter basophilias sp. nov.</title>
        <authorList>
            <person name="Qiu D."/>
        </authorList>
    </citation>
    <scope>NUCLEOTIDE SEQUENCE [LARGE SCALE GENOMIC DNA]</scope>
    <source>
        <strain evidence="6 7">Q10-2</strain>
    </source>
</reference>
<dbReference type="InterPro" id="IPR006603">
    <property type="entry name" value="PQ-loop_rpt"/>
</dbReference>
<keyword evidence="7" id="KW-1185">Reference proteome</keyword>
<feature type="transmembrane region" description="Helical" evidence="5">
    <location>
        <begin position="58"/>
        <end position="79"/>
    </location>
</feature>
<evidence type="ECO:0000256" key="5">
    <source>
        <dbReference type="SAM" id="Phobius"/>
    </source>
</evidence>
<dbReference type="Proteomes" id="UP000614200">
    <property type="component" value="Unassembled WGS sequence"/>
</dbReference>
<dbReference type="InterPro" id="IPR047662">
    <property type="entry name" value="SemiSWEET"/>
</dbReference>
<evidence type="ECO:0000313" key="6">
    <source>
        <dbReference type="EMBL" id="MBF4695303.1"/>
    </source>
</evidence>